<dbReference type="OrthoDB" id="2527403at2759"/>
<name>G0WAR4_NAUDC</name>
<organism evidence="2 3">
    <name type="scientific">Naumovozyma dairenensis (strain ATCC 10597 / BCRC 20456 / CBS 421 / NBRC 0211 / NRRL Y-12639)</name>
    <name type="common">Saccharomyces dairenensis</name>
    <dbReference type="NCBI Taxonomy" id="1071378"/>
    <lineage>
        <taxon>Eukaryota</taxon>
        <taxon>Fungi</taxon>
        <taxon>Dikarya</taxon>
        <taxon>Ascomycota</taxon>
        <taxon>Saccharomycotina</taxon>
        <taxon>Saccharomycetes</taxon>
        <taxon>Saccharomycetales</taxon>
        <taxon>Saccharomycetaceae</taxon>
        <taxon>Naumovozyma</taxon>
    </lineage>
</organism>
<dbReference type="eggNOG" id="ENOG502RNIV">
    <property type="taxonomic scope" value="Eukaryota"/>
</dbReference>
<dbReference type="AlphaFoldDB" id="G0WAR4"/>
<dbReference type="KEGG" id="ndi:NDAI_0E00180"/>
<dbReference type="GO" id="GO:0007131">
    <property type="term" value="P:reciprocal meiotic recombination"/>
    <property type="evidence" value="ECO:0007669"/>
    <property type="project" value="EnsemblFungi"/>
</dbReference>
<dbReference type="OMA" id="WTFDTWN"/>
<evidence type="ECO:0000313" key="3">
    <source>
        <dbReference type="Proteomes" id="UP000000689"/>
    </source>
</evidence>
<dbReference type="EMBL" id="HE580271">
    <property type="protein sequence ID" value="CCD24834.1"/>
    <property type="molecule type" value="Genomic_DNA"/>
</dbReference>
<dbReference type="GO" id="GO:1990166">
    <property type="term" value="P:protein localization to site of double-strand break"/>
    <property type="evidence" value="ECO:0007669"/>
    <property type="project" value="EnsemblFungi"/>
</dbReference>
<dbReference type="Pfam" id="PF10281">
    <property type="entry name" value="Ish1"/>
    <property type="match status" value="3"/>
</dbReference>
<dbReference type="HOGENOM" id="CLU_028751_0_0_1"/>
<protein>
    <recommendedName>
        <fullName evidence="4">Meiotic sister chromatid recombination protein 1</fullName>
    </recommendedName>
</protein>
<dbReference type="GeneID" id="11499104"/>
<proteinExistence type="predicted"/>
<gene>
    <name evidence="2" type="primary">NDAI0E00180</name>
    <name evidence="2" type="ordered locus">NDAI_0E00180</name>
</gene>
<dbReference type="STRING" id="1071378.G0WAR4"/>
<dbReference type="GO" id="GO:0005635">
    <property type="term" value="C:nuclear envelope"/>
    <property type="evidence" value="ECO:0007669"/>
    <property type="project" value="EnsemblFungi"/>
</dbReference>
<sequence>MKHLVLYCSTALYVSSGVLASSSSSSSENSVFPFDTWTEDDLKDYVNDHMNNLKDISTKSLDDLKADAMDVWDQNMHPKPWWKFWASDDKQFPWMSNKGMGKAEDISDWLFNSWSKDDLHKYLLKNRIKADANDSKDAMVQLAKKYFKDISKKSKASGYYPSSSYFKDWSVEDLTNWLDKYKISYKRDMINKKEDLMHLVRKNMYAVSNKVEKERLNLLDSMDLANKQFLNKAGELKENIFDTWSSNDLEKWLESHDVQLDEKLMHSHDYLVEQANDNYSLLKDDINWYLKYLKKKTTPFMEKSPENVDSTWKSVTSAGQDMYSKTKKKTNEVINDTFLIGIDDWSKGRLKEFLDIRDIDYSMFATKKDLIQKVRDSRNAPLRKLKDNMISFKDWSCEKRGEMASQVTEGMDMASKKAGDMKEKFGEIWYETFENWSQDDLKAYLESFGIRMKPTSTREEMIQSAKENTQWFFGIKQEPFYKRVLNKAQDLAKRGYAMMVTC</sequence>
<reference evidence="2 3" key="1">
    <citation type="journal article" date="2011" name="Proc. Natl. Acad. Sci. U.S.A.">
        <title>Evolutionary erosion of yeast sex chromosomes by mating-type switching accidents.</title>
        <authorList>
            <person name="Gordon J.L."/>
            <person name="Armisen D."/>
            <person name="Proux-Wera E."/>
            <person name="Oheigeartaigh S.S."/>
            <person name="Byrne K.P."/>
            <person name="Wolfe K.H."/>
        </authorList>
    </citation>
    <scope>NUCLEOTIDE SEQUENCE [LARGE SCALE GENOMIC DNA]</scope>
    <source>
        <strain evidence="3">ATCC 10597 / BCRC 20456 / CBS 421 / NBRC 0211 / NRRL Y-12639</strain>
    </source>
</reference>
<feature type="chain" id="PRO_5003411154" description="Meiotic sister chromatid recombination protein 1" evidence="1">
    <location>
        <begin position="21"/>
        <end position="502"/>
    </location>
</feature>
<dbReference type="InterPro" id="IPR018803">
    <property type="entry name" value="Ish1/Msc1-like"/>
</dbReference>
<evidence type="ECO:0008006" key="4">
    <source>
        <dbReference type="Google" id="ProtNLM"/>
    </source>
</evidence>
<keyword evidence="3" id="KW-1185">Reference proteome</keyword>
<evidence type="ECO:0000313" key="2">
    <source>
        <dbReference type="EMBL" id="CCD24834.1"/>
    </source>
</evidence>
<feature type="signal peptide" evidence="1">
    <location>
        <begin position="1"/>
        <end position="20"/>
    </location>
</feature>
<dbReference type="Proteomes" id="UP000000689">
    <property type="component" value="Chromosome 5"/>
</dbReference>
<evidence type="ECO:0000256" key="1">
    <source>
        <dbReference type="SAM" id="SignalP"/>
    </source>
</evidence>
<dbReference type="RefSeq" id="XP_003670077.1">
    <property type="nucleotide sequence ID" value="XM_003670029.1"/>
</dbReference>
<dbReference type="GO" id="GO:0005739">
    <property type="term" value="C:mitochondrion"/>
    <property type="evidence" value="ECO:0007669"/>
    <property type="project" value="EnsemblFungi"/>
</dbReference>
<keyword evidence="1" id="KW-0732">Signal</keyword>
<accession>G0WAR4</accession>